<dbReference type="AlphaFoldDB" id="A0A9D4SIA5"/>
<dbReference type="EMBL" id="SDOV01000004">
    <property type="protein sequence ID" value="KAH7642578.1"/>
    <property type="molecule type" value="Genomic_DNA"/>
</dbReference>
<feature type="region of interest" description="Disordered" evidence="1">
    <location>
        <begin position="332"/>
        <end position="421"/>
    </location>
</feature>
<feature type="region of interest" description="Disordered" evidence="1">
    <location>
        <begin position="94"/>
        <end position="115"/>
    </location>
</feature>
<reference evidence="2" key="1">
    <citation type="submission" date="2020-06" db="EMBL/GenBank/DDBJ databases">
        <authorList>
            <person name="Ji K."/>
            <person name="Li J."/>
        </authorList>
    </citation>
    <scope>NUCLEOTIDE SEQUENCE</scope>
    <source>
        <strain evidence="2">JKM2019</strain>
        <tissue evidence="2">Whole body</tissue>
    </source>
</reference>
<feature type="compositionally biased region" description="Acidic residues" evidence="1">
    <location>
        <begin position="356"/>
        <end position="365"/>
    </location>
</feature>
<feature type="compositionally biased region" description="Basic and acidic residues" evidence="1">
    <location>
        <begin position="344"/>
        <end position="355"/>
    </location>
</feature>
<feature type="compositionally biased region" description="Polar residues" evidence="1">
    <location>
        <begin position="127"/>
        <end position="137"/>
    </location>
</feature>
<feature type="region of interest" description="Disordered" evidence="1">
    <location>
        <begin position="127"/>
        <end position="147"/>
    </location>
</feature>
<feature type="compositionally biased region" description="Low complexity" evidence="1">
    <location>
        <begin position="20"/>
        <end position="31"/>
    </location>
</feature>
<proteinExistence type="predicted"/>
<comment type="caution">
    <text evidence="2">The sequence shown here is derived from an EMBL/GenBank/DDBJ whole genome shotgun (WGS) entry which is preliminary data.</text>
</comment>
<protein>
    <submittedName>
        <fullName evidence="2">Uncharacterized protein</fullName>
    </submittedName>
</protein>
<feature type="compositionally biased region" description="Low complexity" evidence="1">
    <location>
        <begin position="102"/>
        <end position="113"/>
    </location>
</feature>
<organism evidence="2">
    <name type="scientific">Dermatophagoides farinae</name>
    <name type="common">American house dust mite</name>
    <dbReference type="NCBI Taxonomy" id="6954"/>
    <lineage>
        <taxon>Eukaryota</taxon>
        <taxon>Metazoa</taxon>
        <taxon>Ecdysozoa</taxon>
        <taxon>Arthropoda</taxon>
        <taxon>Chelicerata</taxon>
        <taxon>Arachnida</taxon>
        <taxon>Acari</taxon>
        <taxon>Acariformes</taxon>
        <taxon>Sarcoptiformes</taxon>
        <taxon>Astigmata</taxon>
        <taxon>Psoroptidia</taxon>
        <taxon>Analgoidea</taxon>
        <taxon>Pyroglyphidae</taxon>
        <taxon>Dermatophagoidinae</taxon>
        <taxon>Dermatophagoides</taxon>
    </lineage>
</organism>
<feature type="region of interest" description="Disordered" evidence="1">
    <location>
        <begin position="1"/>
        <end position="76"/>
    </location>
</feature>
<gene>
    <name evidence="2" type="ORF">HUG17_5625</name>
</gene>
<feature type="compositionally biased region" description="Polar residues" evidence="1">
    <location>
        <begin position="59"/>
        <end position="73"/>
    </location>
</feature>
<feature type="compositionally biased region" description="Basic residues" evidence="1">
    <location>
        <begin position="370"/>
        <end position="421"/>
    </location>
</feature>
<sequence length="421" mass="48748">MNRTRKHRRRNEDISDDDSLSSVDDSSLNLSNKRNNVVVKRERKQTTTKTTKRHENHHQSNNVRNDNESNGQNKDVDDMLNVVNSKIMANNDKQTSFDEQQQRPQQQQQQQKQSIFPNNQMADVQSRPINIGSSKSPTPEPSMKNHRRDEEFCEHAYIVYNPRLNTIALSRTLNELVRPDSTIIYKVDETSNNEDKIRIKSRNNNGSIDESKKKSAISKSLRSDYFIVNSNLLLKDCQNDDAGGEHIKSSLSLTMTDNIMPDQKKPLAMVATKNDDTNETVHVNDQTVFVYSTKVPTSLKNQWTTTTATIPTKSISSKRSIVVEERAKHGYSFEKNSKNSRSSSGHERSSSRESSEDSDGNDDDVLFVRQRNRYHRSLSRKLKSSRIGHQKRKSMKHDRRLKSTYINKKRRKSNREKRRKR</sequence>
<dbReference type="Proteomes" id="UP000828236">
    <property type="component" value="Unassembled WGS sequence"/>
</dbReference>
<accession>A0A9D4SIA5</accession>
<reference evidence="2" key="2">
    <citation type="journal article" date="2021" name="World Allergy Organ. J.">
        <title>Chromosome-level assembly of Dermatophagoides farinae genome and transcriptome reveals two novel allergens Der f 37 and Der f 39.</title>
        <authorList>
            <person name="Chen J."/>
            <person name="Cai Z."/>
            <person name="Fan D."/>
            <person name="Hu J."/>
            <person name="Hou Y."/>
            <person name="He Y."/>
            <person name="Zhang Z."/>
            <person name="Zhao Z."/>
            <person name="Gao P."/>
            <person name="Hu W."/>
            <person name="Sun J."/>
            <person name="Li J."/>
            <person name="Ji K."/>
        </authorList>
    </citation>
    <scope>NUCLEOTIDE SEQUENCE</scope>
    <source>
        <strain evidence="2">JKM2019</strain>
    </source>
</reference>
<evidence type="ECO:0000256" key="1">
    <source>
        <dbReference type="SAM" id="MobiDB-lite"/>
    </source>
</evidence>
<evidence type="ECO:0000313" key="2">
    <source>
        <dbReference type="EMBL" id="KAH7642578.1"/>
    </source>
</evidence>
<name>A0A9D4SIA5_DERFA</name>